<dbReference type="InterPro" id="IPR007863">
    <property type="entry name" value="Peptidase_M16_C"/>
</dbReference>
<dbReference type="PANTHER" id="PTHR43690:SF17">
    <property type="entry name" value="PROTEIN YHJJ"/>
    <property type="match status" value="1"/>
</dbReference>
<gene>
    <name evidence="12" type="ORF">GRI41_02445</name>
</gene>
<dbReference type="PROSITE" id="PS00143">
    <property type="entry name" value="INSULINASE"/>
    <property type="match status" value="1"/>
</dbReference>
<evidence type="ECO:0000256" key="1">
    <source>
        <dbReference type="ARBA" id="ARBA00001947"/>
    </source>
</evidence>
<evidence type="ECO:0000256" key="2">
    <source>
        <dbReference type="ARBA" id="ARBA00007261"/>
    </source>
</evidence>
<evidence type="ECO:0000256" key="9">
    <source>
        <dbReference type="SAM" id="SignalP"/>
    </source>
</evidence>
<dbReference type="Pfam" id="PF05193">
    <property type="entry name" value="Peptidase_M16_C"/>
    <property type="match status" value="2"/>
</dbReference>
<dbReference type="EMBL" id="WTYX01000001">
    <property type="protein sequence ID" value="MXO89673.1"/>
    <property type="molecule type" value="Genomic_DNA"/>
</dbReference>
<feature type="domain" description="Peptidase M16 C-terminal" evidence="11">
    <location>
        <begin position="713"/>
        <end position="893"/>
    </location>
</feature>
<feature type="domain" description="Peptidase M16 C-terminal" evidence="11">
    <location>
        <begin position="239"/>
        <end position="328"/>
    </location>
</feature>
<evidence type="ECO:0000256" key="7">
    <source>
        <dbReference type="ARBA" id="ARBA00023049"/>
    </source>
</evidence>
<proteinExistence type="inferred from homology"/>
<dbReference type="GO" id="GO:0004222">
    <property type="term" value="F:metalloendopeptidase activity"/>
    <property type="evidence" value="ECO:0007669"/>
    <property type="project" value="InterPro"/>
</dbReference>
<feature type="chain" id="PRO_5032784991" evidence="9">
    <location>
        <begin position="21"/>
        <end position="973"/>
    </location>
</feature>
<evidence type="ECO:0000313" key="13">
    <source>
        <dbReference type="Proteomes" id="UP000442714"/>
    </source>
</evidence>
<keyword evidence="7" id="KW-0482">Metalloprotease</keyword>
<sequence>MKSRIFTRAALSLFLTTALAAPLAAQDGAEAGQVDLAEPAPVAATSGWDPADWDLEDSEFSPEDGWTFGKLDNGMRYIIRRNDRPENTALVRMEIATGSLDERDEERGFAHYVEHMAFNGSTNVPEGEMVKLLERLGLAFGADTNASTGFDRTQYKLNLPKAEEELLDTALTLMRETASELTITEEAVERERGVILSERRVRNSFGFKDLVDGLEFSYPGSHATQRLPIGTIETLEGATAQGLRAFWEREYVPADTVVVVVGDFDPAMVESKIRARFADWQAAPSPDQPEAGPVDPEYRGQTDIYLDPALTETITLSRHAPYMDKPDTAEERRENLLTTVGARALQRRLQRLQRSENPPFRGVGISSGDFLKSAETVQLRVSTEEGGWKLGLDTAIDEFRRGLMHGFTEAEIAEQVAGLRTSYENAAANAATRTNSNFLGDAFDIARGESVTTDPQASLARFEALAPDITPENVLAAMRAKFLLLENPLIRFSGKTAPDGGADALRSTVNTAFSRELAPPEDAGTAEFAYTDFGPAGEVVSDERTEDLGIRTIRFANGVMLNLKSTDLQDDRITIRTYIDGGDMLRSAENPLAVELAGLLSSGGLGQHSRDELQSILAGRSVSGSFGSAGETFVSGATTTPRDLKLQLQLFAAYVTDPGYRPEGLGPWRKGLDDFFARLGKTPNSAYGEGSRAILSDNDPRFARQPVEAYRALDFDQLEKVIGDRLSNGAMEVAIVGDFDEDEVISMVAETFGALPAREAAFQPYDDARRIRPFTAQRGLHMITHGGEPDQAMIRLVWPTTDDSDWELSSSLSLLARVVRLKLTEKLREELGQTYSPSVNSSQASIYRDYGVFSMGASVDVTQLDATKAALLEVVQDLIANAPDEDTLQRARQPVLESLENRLKTNSGWMSLVDRAQSDPDDIRRFLTASDRYKNITGKDLQALAVRYLQPTDAVEFRVVPETGDKGAATESE</sequence>
<dbReference type="SUPFAM" id="SSF63411">
    <property type="entry name" value="LuxS/MPP-like metallohydrolase"/>
    <property type="match status" value="3"/>
</dbReference>
<keyword evidence="4" id="KW-0479">Metal-binding</keyword>
<evidence type="ECO:0000256" key="8">
    <source>
        <dbReference type="RuleBase" id="RU004447"/>
    </source>
</evidence>
<dbReference type="GO" id="GO:0046872">
    <property type="term" value="F:metal ion binding"/>
    <property type="evidence" value="ECO:0007669"/>
    <property type="project" value="UniProtKB-KW"/>
</dbReference>
<dbReference type="InterPro" id="IPR050626">
    <property type="entry name" value="Peptidase_M16"/>
</dbReference>
<dbReference type="Gene3D" id="3.30.830.10">
    <property type="entry name" value="Metalloenzyme, LuxS/M16 peptidase-like"/>
    <property type="match status" value="4"/>
</dbReference>
<evidence type="ECO:0000256" key="6">
    <source>
        <dbReference type="ARBA" id="ARBA00022833"/>
    </source>
</evidence>
<keyword evidence="13" id="KW-1185">Reference proteome</keyword>
<dbReference type="AlphaFoldDB" id="A0A844ZPK2"/>
<feature type="domain" description="Peptidase M16 N-terminal" evidence="10">
    <location>
        <begin position="78"/>
        <end position="201"/>
    </location>
</feature>
<dbReference type="InterPro" id="IPR011765">
    <property type="entry name" value="Pept_M16_N"/>
</dbReference>
<evidence type="ECO:0000256" key="4">
    <source>
        <dbReference type="ARBA" id="ARBA00022723"/>
    </source>
</evidence>
<accession>A0A844ZPK2</accession>
<evidence type="ECO:0000259" key="11">
    <source>
        <dbReference type="Pfam" id="PF05193"/>
    </source>
</evidence>
<comment type="caution">
    <text evidence="12">The sequence shown here is derived from an EMBL/GenBank/DDBJ whole genome shotgun (WGS) entry which is preliminary data.</text>
</comment>
<keyword evidence="3" id="KW-0645">Protease</keyword>
<evidence type="ECO:0000313" key="12">
    <source>
        <dbReference type="EMBL" id="MXO89673.1"/>
    </source>
</evidence>
<comment type="similarity">
    <text evidence="2 8">Belongs to the peptidase M16 family.</text>
</comment>
<name>A0A844ZPK2_9SPHN</name>
<dbReference type="Proteomes" id="UP000442714">
    <property type="component" value="Unassembled WGS sequence"/>
</dbReference>
<feature type="signal peptide" evidence="9">
    <location>
        <begin position="1"/>
        <end position="20"/>
    </location>
</feature>
<dbReference type="PANTHER" id="PTHR43690">
    <property type="entry name" value="NARDILYSIN"/>
    <property type="match status" value="1"/>
</dbReference>
<dbReference type="InterPro" id="IPR001431">
    <property type="entry name" value="Pept_M16_Zn_BS"/>
</dbReference>
<keyword evidence="6" id="KW-0862">Zinc</keyword>
<dbReference type="RefSeq" id="WP_160603100.1">
    <property type="nucleotide sequence ID" value="NZ_WTYX01000001.1"/>
</dbReference>
<organism evidence="12 13">
    <name type="scientific">Pontixanthobacter aquaemixtae</name>
    <dbReference type="NCBI Taxonomy" id="1958940"/>
    <lineage>
        <taxon>Bacteria</taxon>
        <taxon>Pseudomonadati</taxon>
        <taxon>Pseudomonadota</taxon>
        <taxon>Alphaproteobacteria</taxon>
        <taxon>Sphingomonadales</taxon>
        <taxon>Erythrobacteraceae</taxon>
        <taxon>Pontixanthobacter</taxon>
    </lineage>
</organism>
<protein>
    <submittedName>
        <fullName evidence="12">Insulinase family protein</fullName>
    </submittedName>
</protein>
<keyword evidence="5" id="KW-0378">Hydrolase</keyword>
<reference evidence="12 13" key="1">
    <citation type="submission" date="2019-12" db="EMBL/GenBank/DDBJ databases">
        <title>Genomic-based taxomic classification of the family Erythrobacteraceae.</title>
        <authorList>
            <person name="Xu L."/>
        </authorList>
    </citation>
    <scope>NUCLEOTIDE SEQUENCE [LARGE SCALE GENOMIC DNA]</scope>
    <source>
        <strain evidence="12 13">KCTC 52763</strain>
    </source>
</reference>
<comment type="cofactor">
    <cofactor evidence="1">
        <name>Zn(2+)</name>
        <dbReference type="ChEBI" id="CHEBI:29105"/>
    </cofactor>
</comment>
<dbReference type="OrthoDB" id="9811314at2"/>
<dbReference type="GO" id="GO:0006508">
    <property type="term" value="P:proteolysis"/>
    <property type="evidence" value="ECO:0007669"/>
    <property type="project" value="UniProtKB-KW"/>
</dbReference>
<dbReference type="InterPro" id="IPR011249">
    <property type="entry name" value="Metalloenz_LuxS/M16"/>
</dbReference>
<evidence type="ECO:0000256" key="3">
    <source>
        <dbReference type="ARBA" id="ARBA00022670"/>
    </source>
</evidence>
<evidence type="ECO:0000259" key="10">
    <source>
        <dbReference type="Pfam" id="PF00675"/>
    </source>
</evidence>
<keyword evidence="9" id="KW-0732">Signal</keyword>
<dbReference type="Pfam" id="PF00675">
    <property type="entry name" value="Peptidase_M16"/>
    <property type="match status" value="1"/>
</dbReference>
<evidence type="ECO:0000256" key="5">
    <source>
        <dbReference type="ARBA" id="ARBA00022801"/>
    </source>
</evidence>